<evidence type="ECO:0000259" key="7">
    <source>
        <dbReference type="Pfam" id="PF14322"/>
    </source>
</evidence>
<proteinExistence type="inferred from homology"/>
<evidence type="ECO:0000256" key="5">
    <source>
        <dbReference type="ARBA" id="ARBA00023237"/>
    </source>
</evidence>
<evidence type="ECO:0000256" key="4">
    <source>
        <dbReference type="ARBA" id="ARBA00023136"/>
    </source>
</evidence>
<keyword evidence="9" id="KW-1185">Reference proteome</keyword>
<dbReference type="Pfam" id="PF07980">
    <property type="entry name" value="SusD_RagB"/>
    <property type="match status" value="1"/>
</dbReference>
<comment type="subcellular location">
    <subcellularLocation>
        <location evidence="1">Cell outer membrane</location>
    </subcellularLocation>
</comment>
<keyword evidence="5" id="KW-0998">Cell outer membrane</keyword>
<protein>
    <submittedName>
        <fullName evidence="8">RagB/SusD family nutrient uptake outer membrane protein</fullName>
    </submittedName>
</protein>
<dbReference type="RefSeq" id="WP_166149714.1">
    <property type="nucleotide sequence ID" value="NZ_JAANYN010000009.1"/>
</dbReference>
<keyword evidence="4" id="KW-0472">Membrane</keyword>
<accession>A0ABX0HAH2</accession>
<organism evidence="8 9">
    <name type="scientific">Cyclobacterium plantarum</name>
    <dbReference type="NCBI Taxonomy" id="2716263"/>
    <lineage>
        <taxon>Bacteria</taxon>
        <taxon>Pseudomonadati</taxon>
        <taxon>Bacteroidota</taxon>
        <taxon>Cytophagia</taxon>
        <taxon>Cytophagales</taxon>
        <taxon>Cyclobacteriaceae</taxon>
        <taxon>Cyclobacterium</taxon>
    </lineage>
</organism>
<gene>
    <name evidence="8" type="ORF">G9Q97_18925</name>
</gene>
<name>A0ABX0HAH2_9BACT</name>
<feature type="domain" description="SusD-like N-terminal" evidence="7">
    <location>
        <begin position="87"/>
        <end position="218"/>
    </location>
</feature>
<dbReference type="InterPro" id="IPR011990">
    <property type="entry name" value="TPR-like_helical_dom_sf"/>
</dbReference>
<keyword evidence="3" id="KW-0732">Signal</keyword>
<dbReference type="Proteomes" id="UP000649799">
    <property type="component" value="Unassembled WGS sequence"/>
</dbReference>
<comment type="similarity">
    <text evidence="2">Belongs to the SusD family.</text>
</comment>
<sequence>MKAIKKYFAISLSLILGWACTETLEVKPTSVITTNSFWQSENDAEGALMAMYVELRSLSQGLHQLGEHRSEVLSPGLFGEGVFILHRNQMNADTPGHPDWSGFYRVINTANLILKYVPGITFSSEARKNQMLAQAHAMRAYVYFVMTRTWGDLIIREEPTEGFGAEVTQRERSPQSQVFQLIKQDIEEALQLFPDDGFTIGRSVWSRPATNALKGEVYLWTGKLLGGGAEDLQKALNALEEVDQADVGLLDDFQEVFDFENKGNREILMSIRHQDLEPGNYLWFMWIIGAGVPSNIDQDTRDKIFPIGGGQGLMVTSDLVRNQFEAEDSRREASFFDIYTIDENGGRDYLTNIQQKFQGTIIGGNRVFLSDPILYRYADVLLMKAEAKNGLDMDPSQEINQIRERAYGDQFAGREFVDQGRETNDAAILKERLLELLHEGKRWWDLVRFGKAFEMVPALQDRLGEDHLLLFPISNSVLSQEPLIEQNPGY</sequence>
<comment type="caution">
    <text evidence="8">The sequence shown here is derived from an EMBL/GenBank/DDBJ whole genome shotgun (WGS) entry which is preliminary data.</text>
</comment>
<dbReference type="Pfam" id="PF14322">
    <property type="entry name" value="SusD-like_3"/>
    <property type="match status" value="1"/>
</dbReference>
<evidence type="ECO:0000313" key="9">
    <source>
        <dbReference type="Proteomes" id="UP000649799"/>
    </source>
</evidence>
<feature type="domain" description="RagB/SusD" evidence="6">
    <location>
        <begin position="370"/>
        <end position="490"/>
    </location>
</feature>
<evidence type="ECO:0000256" key="2">
    <source>
        <dbReference type="ARBA" id="ARBA00006275"/>
    </source>
</evidence>
<evidence type="ECO:0000313" key="8">
    <source>
        <dbReference type="EMBL" id="NHE58889.1"/>
    </source>
</evidence>
<dbReference type="EMBL" id="JAANYN010000009">
    <property type="protein sequence ID" value="NHE58889.1"/>
    <property type="molecule type" value="Genomic_DNA"/>
</dbReference>
<dbReference type="SUPFAM" id="SSF48452">
    <property type="entry name" value="TPR-like"/>
    <property type="match status" value="1"/>
</dbReference>
<evidence type="ECO:0000259" key="6">
    <source>
        <dbReference type="Pfam" id="PF07980"/>
    </source>
</evidence>
<dbReference type="InterPro" id="IPR012944">
    <property type="entry name" value="SusD_RagB_dom"/>
</dbReference>
<evidence type="ECO:0000256" key="1">
    <source>
        <dbReference type="ARBA" id="ARBA00004442"/>
    </source>
</evidence>
<reference evidence="8 9" key="1">
    <citation type="submission" date="2020-03" db="EMBL/GenBank/DDBJ databases">
        <title>Cyclobacterium plantarum sp. nov., a marine bacterium isolated from a coastal-marine wetland.</title>
        <authorList>
            <person name="Sanchez-Porro C."/>
            <person name="Ventosa A."/>
            <person name="Amoozegar M."/>
        </authorList>
    </citation>
    <scope>NUCLEOTIDE SEQUENCE [LARGE SCALE GENOMIC DNA]</scope>
    <source>
        <strain evidence="8 9">GBPx2</strain>
    </source>
</reference>
<dbReference type="InterPro" id="IPR033985">
    <property type="entry name" value="SusD-like_N"/>
</dbReference>
<dbReference type="CDD" id="cd08977">
    <property type="entry name" value="SusD"/>
    <property type="match status" value="1"/>
</dbReference>
<dbReference type="Gene3D" id="1.25.40.390">
    <property type="match status" value="1"/>
</dbReference>
<evidence type="ECO:0000256" key="3">
    <source>
        <dbReference type="ARBA" id="ARBA00022729"/>
    </source>
</evidence>